<evidence type="ECO:0000313" key="2">
    <source>
        <dbReference type="EMBL" id="SDL34807.1"/>
    </source>
</evidence>
<gene>
    <name evidence="2" type="ORF">SAMN04488242_1151</name>
</gene>
<dbReference type="Proteomes" id="UP000199475">
    <property type="component" value="Unassembled WGS sequence"/>
</dbReference>
<organism evidence="2 3">
    <name type="scientific">Tessaracoccus oleiagri</name>
    <dbReference type="NCBI Taxonomy" id="686624"/>
    <lineage>
        <taxon>Bacteria</taxon>
        <taxon>Bacillati</taxon>
        <taxon>Actinomycetota</taxon>
        <taxon>Actinomycetes</taxon>
        <taxon>Propionibacteriales</taxon>
        <taxon>Propionibacteriaceae</taxon>
        <taxon>Tessaracoccus</taxon>
    </lineage>
</organism>
<reference evidence="2 3" key="1">
    <citation type="submission" date="2016-10" db="EMBL/GenBank/DDBJ databases">
        <authorList>
            <person name="de Groot N.N."/>
        </authorList>
    </citation>
    <scope>NUCLEOTIDE SEQUENCE [LARGE SCALE GENOMIC DNA]</scope>
    <source>
        <strain evidence="2 3">CGMCC 1.9159</strain>
    </source>
</reference>
<dbReference type="STRING" id="686624.SAMN04488242_1151"/>
<dbReference type="AlphaFoldDB" id="A0A1G9JB17"/>
<dbReference type="EMBL" id="FNGP01000002">
    <property type="protein sequence ID" value="SDL34807.1"/>
    <property type="molecule type" value="Genomic_DNA"/>
</dbReference>
<evidence type="ECO:0008006" key="4">
    <source>
        <dbReference type="Google" id="ProtNLM"/>
    </source>
</evidence>
<feature type="region of interest" description="Disordered" evidence="1">
    <location>
        <begin position="1"/>
        <end position="43"/>
    </location>
</feature>
<evidence type="ECO:0000313" key="3">
    <source>
        <dbReference type="Proteomes" id="UP000199475"/>
    </source>
</evidence>
<name>A0A1G9JB17_9ACTN</name>
<sequence length="43" mass="4621">MKETYEPPQLTKVGSLTDLTLGGGRGGTDDLYNERAPWGPVLS</sequence>
<proteinExistence type="predicted"/>
<evidence type="ECO:0000256" key="1">
    <source>
        <dbReference type="SAM" id="MobiDB-lite"/>
    </source>
</evidence>
<accession>A0A1G9JB17</accession>
<protein>
    <recommendedName>
        <fullName evidence="4">Lasso RiPP family leader peptide-containing protein</fullName>
    </recommendedName>
</protein>
<keyword evidence="3" id="KW-1185">Reference proteome</keyword>
<dbReference type="NCBIfam" id="NF033521">
    <property type="entry name" value="lasso_leader_L3"/>
    <property type="match status" value="1"/>
</dbReference>
<dbReference type="RefSeq" id="WP_176761678.1">
    <property type="nucleotide sequence ID" value="NZ_FNGP01000002.1"/>
</dbReference>